<keyword evidence="3" id="KW-1185">Reference proteome</keyword>
<gene>
    <name evidence="2" type="ORF">GQF42_02640</name>
</gene>
<feature type="transmembrane region" description="Helical" evidence="1">
    <location>
        <begin position="12"/>
        <end position="33"/>
    </location>
</feature>
<evidence type="ECO:0000256" key="1">
    <source>
        <dbReference type="SAM" id="Phobius"/>
    </source>
</evidence>
<accession>A0A6I6MTK9</accession>
<sequence length="166" mass="17913">MQHNSARLKAAWICLLVVGAGILIFGVVAAVAPGADDEQLMRADGATATGMGLFGVLITLVPFRRGERCRFLEERLQSVATAANLFSLVNASSPAGKPRTPEGAAIDFFRSHPGTGRRVDPVVAAARYLLPCGAQERAWHRARPRAHPHLRVQGRCHTWVDSPLQS</sequence>
<dbReference type="RefSeq" id="WP_158917257.1">
    <property type="nucleotide sequence ID" value="NZ_CP047020.1"/>
</dbReference>
<feature type="transmembrane region" description="Helical" evidence="1">
    <location>
        <begin position="45"/>
        <end position="63"/>
    </location>
</feature>
<dbReference type="Proteomes" id="UP000436138">
    <property type="component" value="Chromosome"/>
</dbReference>
<dbReference type="KEGG" id="sbro:GQF42_02640"/>
<reference evidence="2 3" key="1">
    <citation type="submission" date="2019-12" db="EMBL/GenBank/DDBJ databases">
        <title>Streptomyces sp. strain T44 isolated from rhizosphere soil of Broussonetia papyrifera.</title>
        <authorList>
            <person name="Mo P."/>
        </authorList>
    </citation>
    <scope>NUCLEOTIDE SEQUENCE [LARGE SCALE GENOMIC DNA]</scope>
    <source>
        <strain evidence="2 3">T44</strain>
    </source>
</reference>
<proteinExistence type="predicted"/>
<organism evidence="2 3">
    <name type="scientific">Streptomyces broussonetiae</name>
    <dbReference type="NCBI Taxonomy" id="2686304"/>
    <lineage>
        <taxon>Bacteria</taxon>
        <taxon>Bacillati</taxon>
        <taxon>Actinomycetota</taxon>
        <taxon>Actinomycetes</taxon>
        <taxon>Kitasatosporales</taxon>
        <taxon>Streptomycetaceae</taxon>
        <taxon>Streptomyces</taxon>
    </lineage>
</organism>
<keyword evidence="1" id="KW-1133">Transmembrane helix</keyword>
<evidence type="ECO:0000313" key="2">
    <source>
        <dbReference type="EMBL" id="QHA02344.1"/>
    </source>
</evidence>
<keyword evidence="1" id="KW-0472">Membrane</keyword>
<keyword evidence="1" id="KW-0812">Transmembrane</keyword>
<protein>
    <submittedName>
        <fullName evidence="2">Uncharacterized protein</fullName>
    </submittedName>
</protein>
<name>A0A6I6MTK9_9ACTN</name>
<dbReference type="EMBL" id="CP047020">
    <property type="protein sequence ID" value="QHA02344.1"/>
    <property type="molecule type" value="Genomic_DNA"/>
</dbReference>
<evidence type="ECO:0000313" key="3">
    <source>
        <dbReference type="Proteomes" id="UP000436138"/>
    </source>
</evidence>
<dbReference type="AlphaFoldDB" id="A0A6I6MTK9"/>